<dbReference type="Proteomes" id="UP001501588">
    <property type="component" value="Unassembled WGS sequence"/>
</dbReference>
<evidence type="ECO:0000256" key="7">
    <source>
        <dbReference type="SAM" id="Phobius"/>
    </source>
</evidence>
<comment type="caution">
    <text evidence="11">The sequence shown here is derived from an EMBL/GenBank/DDBJ whole genome shotgun (WGS) entry which is preliminary data.</text>
</comment>
<evidence type="ECO:0000256" key="1">
    <source>
        <dbReference type="ARBA" id="ARBA00004651"/>
    </source>
</evidence>
<keyword evidence="5 7" id="KW-1133">Transmembrane helix</keyword>
<keyword evidence="3" id="KW-0547">Nucleotide-binding</keyword>
<dbReference type="PROSITE" id="PS00211">
    <property type="entry name" value="ABC_TRANSPORTER_1"/>
    <property type="match status" value="1"/>
</dbReference>
<dbReference type="Pfam" id="PF00664">
    <property type="entry name" value="ABC_membrane"/>
    <property type="match status" value="1"/>
</dbReference>
<feature type="domain" description="Peptidase C39" evidence="10">
    <location>
        <begin position="19"/>
        <end position="138"/>
    </location>
</feature>
<comment type="subcellular location">
    <subcellularLocation>
        <location evidence="1">Cell membrane</location>
        <topology evidence="1">Multi-pass membrane protein</topology>
    </subcellularLocation>
</comment>
<name>A0ABP3R7S6_9PROT</name>
<evidence type="ECO:0000259" key="10">
    <source>
        <dbReference type="PROSITE" id="PS50990"/>
    </source>
</evidence>
<keyword evidence="12" id="KW-1185">Reference proteome</keyword>
<keyword evidence="6 7" id="KW-0472">Membrane</keyword>
<feature type="transmembrane region" description="Helical" evidence="7">
    <location>
        <begin position="308"/>
        <end position="326"/>
    </location>
</feature>
<dbReference type="Gene3D" id="3.40.50.300">
    <property type="entry name" value="P-loop containing nucleotide triphosphate hydrolases"/>
    <property type="match status" value="1"/>
</dbReference>
<evidence type="ECO:0000256" key="6">
    <source>
        <dbReference type="ARBA" id="ARBA00023136"/>
    </source>
</evidence>
<dbReference type="PROSITE" id="PS50893">
    <property type="entry name" value="ABC_TRANSPORTER_2"/>
    <property type="match status" value="1"/>
</dbReference>
<dbReference type="PROSITE" id="PS50929">
    <property type="entry name" value="ABC_TM1F"/>
    <property type="match status" value="1"/>
</dbReference>
<dbReference type="InterPro" id="IPR027417">
    <property type="entry name" value="P-loop_NTPase"/>
</dbReference>
<dbReference type="InterPro" id="IPR011527">
    <property type="entry name" value="ABC1_TM_dom"/>
</dbReference>
<dbReference type="Pfam" id="PF00005">
    <property type="entry name" value="ABC_tran"/>
    <property type="match status" value="1"/>
</dbReference>
<keyword evidence="4" id="KW-0067">ATP-binding</keyword>
<evidence type="ECO:0000313" key="12">
    <source>
        <dbReference type="Proteomes" id="UP001501588"/>
    </source>
</evidence>
<dbReference type="InterPro" id="IPR005074">
    <property type="entry name" value="Peptidase_C39"/>
</dbReference>
<dbReference type="CDD" id="cd02419">
    <property type="entry name" value="Peptidase_C39C"/>
    <property type="match status" value="1"/>
</dbReference>
<accession>A0ABP3R7S6</accession>
<dbReference type="SMART" id="SM00382">
    <property type="entry name" value="AAA"/>
    <property type="match status" value="1"/>
</dbReference>
<protein>
    <submittedName>
        <fullName evidence="11">Peptidase domain-containing ABC transporter</fullName>
    </submittedName>
</protein>
<feature type="domain" description="ABC transmembrane type-1" evidence="9">
    <location>
        <begin position="172"/>
        <end position="431"/>
    </location>
</feature>
<feature type="domain" description="ABC transporter" evidence="8">
    <location>
        <begin position="485"/>
        <end position="699"/>
    </location>
</feature>
<evidence type="ECO:0000259" key="8">
    <source>
        <dbReference type="PROSITE" id="PS50893"/>
    </source>
</evidence>
<keyword evidence="2 7" id="KW-0812">Transmembrane</keyword>
<dbReference type="Gene3D" id="3.90.70.10">
    <property type="entry name" value="Cysteine proteinases"/>
    <property type="match status" value="1"/>
</dbReference>
<feature type="transmembrane region" description="Helical" evidence="7">
    <location>
        <begin position="169"/>
        <end position="190"/>
    </location>
</feature>
<dbReference type="PANTHER" id="PTHR24221">
    <property type="entry name" value="ATP-BINDING CASSETTE SUB-FAMILY B"/>
    <property type="match status" value="1"/>
</dbReference>
<organism evidence="11 12">
    <name type="scientific">Craurococcus roseus</name>
    <dbReference type="NCBI Taxonomy" id="77585"/>
    <lineage>
        <taxon>Bacteria</taxon>
        <taxon>Pseudomonadati</taxon>
        <taxon>Pseudomonadota</taxon>
        <taxon>Alphaproteobacteria</taxon>
        <taxon>Acetobacterales</taxon>
        <taxon>Acetobacteraceae</taxon>
        <taxon>Craurococcus</taxon>
    </lineage>
</organism>
<dbReference type="InterPro" id="IPR036640">
    <property type="entry name" value="ABC1_TM_sf"/>
</dbReference>
<feature type="transmembrane region" description="Helical" evidence="7">
    <location>
        <begin position="405"/>
        <end position="431"/>
    </location>
</feature>
<dbReference type="PANTHER" id="PTHR24221:SF606">
    <property type="entry name" value="COLICIN V SECRETION-PROCESSING ATP-BINDING PROTEIN"/>
    <property type="match status" value="1"/>
</dbReference>
<dbReference type="Pfam" id="PF03412">
    <property type="entry name" value="Peptidase_C39"/>
    <property type="match status" value="1"/>
</dbReference>
<feature type="transmembrane region" description="Helical" evidence="7">
    <location>
        <begin position="279"/>
        <end position="302"/>
    </location>
</feature>
<evidence type="ECO:0000256" key="3">
    <source>
        <dbReference type="ARBA" id="ARBA00022741"/>
    </source>
</evidence>
<dbReference type="InterPro" id="IPR003439">
    <property type="entry name" value="ABC_transporter-like_ATP-bd"/>
</dbReference>
<evidence type="ECO:0000256" key="5">
    <source>
        <dbReference type="ARBA" id="ARBA00022989"/>
    </source>
</evidence>
<gene>
    <name evidence="11" type="ORF">GCM10009416_48280</name>
</gene>
<dbReference type="PROSITE" id="PS50990">
    <property type="entry name" value="PEPTIDASE_C39"/>
    <property type="match status" value="1"/>
</dbReference>
<dbReference type="EMBL" id="BAAAFZ010000098">
    <property type="protein sequence ID" value="GAA0605087.1"/>
    <property type="molecule type" value="Genomic_DNA"/>
</dbReference>
<reference evidence="12" key="1">
    <citation type="journal article" date="2019" name="Int. J. Syst. Evol. Microbiol.">
        <title>The Global Catalogue of Microorganisms (GCM) 10K type strain sequencing project: providing services to taxonomists for standard genome sequencing and annotation.</title>
        <authorList>
            <consortium name="The Broad Institute Genomics Platform"/>
            <consortium name="The Broad Institute Genome Sequencing Center for Infectious Disease"/>
            <person name="Wu L."/>
            <person name="Ma J."/>
        </authorList>
    </citation>
    <scope>NUCLEOTIDE SEQUENCE [LARGE SCALE GENOMIC DNA]</scope>
    <source>
        <strain evidence="12">JCM 9933</strain>
    </source>
</reference>
<evidence type="ECO:0000313" key="11">
    <source>
        <dbReference type="EMBL" id="GAA0605087.1"/>
    </source>
</evidence>
<feature type="transmembrane region" description="Helical" evidence="7">
    <location>
        <begin position="205"/>
        <end position="226"/>
    </location>
</feature>
<proteinExistence type="predicted"/>
<dbReference type="RefSeq" id="WP_343898012.1">
    <property type="nucleotide sequence ID" value="NZ_BAAAFZ010000098.1"/>
</dbReference>
<dbReference type="InterPro" id="IPR039421">
    <property type="entry name" value="Type_1_exporter"/>
</dbReference>
<dbReference type="SUPFAM" id="SSF52540">
    <property type="entry name" value="P-loop containing nucleoside triphosphate hydrolases"/>
    <property type="match status" value="1"/>
</dbReference>
<evidence type="ECO:0000256" key="2">
    <source>
        <dbReference type="ARBA" id="ARBA00022692"/>
    </source>
</evidence>
<dbReference type="Gene3D" id="1.20.1560.10">
    <property type="entry name" value="ABC transporter type 1, transmembrane domain"/>
    <property type="match status" value="1"/>
</dbReference>
<dbReference type="SUPFAM" id="SSF90123">
    <property type="entry name" value="ABC transporter transmembrane region"/>
    <property type="match status" value="1"/>
</dbReference>
<evidence type="ECO:0000256" key="4">
    <source>
        <dbReference type="ARBA" id="ARBA00022840"/>
    </source>
</evidence>
<sequence length="699" mass="77345">MIQSLLDFGGRRRLPSILQTEAAECGLACLAMVASYHGHRIDLNTLRRRHPVSLKGVTLRGLIQVANQMHLACRPLRFEVEALRQLTLPAIVHWDMNHFVVLKAVTGRGIVVHDPASGEKTFPLAEASKHLTGVALELSPADGFAPKNETARLPFRIFWGQMPGMSAPLVQIFTLSVILELLVIAAPFYMQITVDEVVARGDVDLMLALALGFGLLTAINVATTALRSHIVLVVQNAVHFQMGARLFHHLVRLPLSFFEKRHIGDVLSRFQSIEPIRNALAEGLILATIDGIMALATLAMIFVYSPRLALVVVVALLLYIVLRLALYRRFRDLSEATIQAEAHENSNFIESARAIQSIKLFNREADREGQWLNKHADTVNAGVRLGRAQIQFKTMNSAIFGVENILTVYLAAMLVLDNAITVGMIFAFMAYKMHFTSKASTLVEKALEFRLLDLHLERISDIALNPLERGHDRPLAYSNPIQGSLELRNVSFRYAETERFILENVSLKVEAGKFVTIMGPSGGGKTTLLKIMLGLLEPTSGEVLVDGIPLSTIGVRVYREQVAAVMQEDHLLSGSIADNICFFDPGFDHERMVMCAQMAGIHDEVMAMPMAYNSLIGDMGSSLSGGQKQRVLLARALYKAPKILFLDEGTSHLDVENERQINERLRRLNITRISVAHRPEMMNGADTILRIGQGPAPPS</sequence>
<dbReference type="InterPro" id="IPR017871">
    <property type="entry name" value="ABC_transporter-like_CS"/>
</dbReference>
<dbReference type="CDD" id="cd18567">
    <property type="entry name" value="ABC_6TM_CvaB_RaxB_like"/>
    <property type="match status" value="1"/>
</dbReference>
<dbReference type="InterPro" id="IPR033838">
    <property type="entry name" value="CvaB_peptidase"/>
</dbReference>
<evidence type="ECO:0000259" key="9">
    <source>
        <dbReference type="PROSITE" id="PS50929"/>
    </source>
</evidence>
<dbReference type="InterPro" id="IPR003593">
    <property type="entry name" value="AAA+_ATPase"/>
</dbReference>